<keyword evidence="2" id="KW-1185">Reference proteome</keyword>
<sequence length="117" mass="12884">MFSISLYLQVSCFEYTSNNAVSGNENVDKLAKAALNRAVSPRKFFCWPDPKPKVGDLPALIELIAGGKPNTATEGLGRYDYRDISKTGRWRGNGLSNASEIFRDSLVELELTNVILA</sequence>
<dbReference type="AlphaFoldDB" id="A0AAV3XVM9"/>
<evidence type="ECO:0000313" key="2">
    <source>
        <dbReference type="Proteomes" id="UP000735302"/>
    </source>
</evidence>
<gene>
    <name evidence="1" type="ORF">PoB_000060100</name>
</gene>
<organism evidence="1 2">
    <name type="scientific">Plakobranchus ocellatus</name>
    <dbReference type="NCBI Taxonomy" id="259542"/>
    <lineage>
        <taxon>Eukaryota</taxon>
        <taxon>Metazoa</taxon>
        <taxon>Spiralia</taxon>
        <taxon>Lophotrochozoa</taxon>
        <taxon>Mollusca</taxon>
        <taxon>Gastropoda</taxon>
        <taxon>Heterobranchia</taxon>
        <taxon>Euthyneura</taxon>
        <taxon>Panpulmonata</taxon>
        <taxon>Sacoglossa</taxon>
        <taxon>Placobranchoidea</taxon>
        <taxon>Plakobranchidae</taxon>
        <taxon>Plakobranchus</taxon>
    </lineage>
</organism>
<reference evidence="1 2" key="1">
    <citation type="journal article" date="2021" name="Elife">
        <title>Chloroplast acquisition without the gene transfer in kleptoplastic sea slugs, Plakobranchus ocellatus.</title>
        <authorList>
            <person name="Maeda T."/>
            <person name="Takahashi S."/>
            <person name="Yoshida T."/>
            <person name="Shimamura S."/>
            <person name="Takaki Y."/>
            <person name="Nagai Y."/>
            <person name="Toyoda A."/>
            <person name="Suzuki Y."/>
            <person name="Arimoto A."/>
            <person name="Ishii H."/>
            <person name="Satoh N."/>
            <person name="Nishiyama T."/>
            <person name="Hasebe M."/>
            <person name="Maruyama T."/>
            <person name="Minagawa J."/>
            <person name="Obokata J."/>
            <person name="Shigenobu S."/>
        </authorList>
    </citation>
    <scope>NUCLEOTIDE SEQUENCE [LARGE SCALE GENOMIC DNA]</scope>
</reference>
<comment type="caution">
    <text evidence="1">The sequence shown here is derived from an EMBL/GenBank/DDBJ whole genome shotgun (WGS) entry which is preliminary data.</text>
</comment>
<name>A0AAV3XVM9_9GAST</name>
<dbReference type="Proteomes" id="UP000735302">
    <property type="component" value="Unassembled WGS sequence"/>
</dbReference>
<accession>A0AAV3XVM9</accession>
<dbReference type="EMBL" id="BLXT01000055">
    <property type="protein sequence ID" value="GFN74095.1"/>
    <property type="molecule type" value="Genomic_DNA"/>
</dbReference>
<evidence type="ECO:0000313" key="1">
    <source>
        <dbReference type="EMBL" id="GFN74095.1"/>
    </source>
</evidence>
<proteinExistence type="predicted"/>
<protein>
    <submittedName>
        <fullName evidence="1">Uncharacterized protein</fullName>
    </submittedName>
</protein>